<dbReference type="EMBL" id="CP028475">
    <property type="protein sequence ID" value="AVW92150.1"/>
    <property type="molecule type" value="Genomic_DNA"/>
</dbReference>
<reference evidence="5 6" key="1">
    <citation type="submission" date="2018-03" db="EMBL/GenBank/DDBJ databases">
        <title>The Complete Genome of Celeribacter baekdonensis strain LH4, a Thiosulfate-Oxidizing Alphaproteobacterium Isolated from Gulf of Mexico Continental Slope Sediments.</title>
        <authorList>
            <person name="Flood B.E."/>
            <person name="Bailey J.V."/>
            <person name="Leprich D."/>
        </authorList>
    </citation>
    <scope>NUCLEOTIDE SEQUENCE [LARGE SCALE GENOMIC DNA]</scope>
    <source>
        <strain evidence="5 6">LH4</strain>
    </source>
</reference>
<dbReference type="OrthoDB" id="9805277at2"/>
<sequence length="306" mass="32668">MPKTIISCAITGSIHTPSMSPYLPVTADQIAESAIGAAQAGAAVLHLHARHPETGAPSQNPDHYAAFLPRIKAATNAIVNITTGGGLGMSMDERIAPALQAAPELASLNMGSFNFNISAAEKALKDPQPWEVDYLRGTRDLIMSNTFTQIEQVLKRLSDAGTRFEFECYDTGHLYNLAHFADAGLVKPPFFVQSIFGITGAQGTDPENLMHMKATADRLFGKDYVLSVLGAGRAQFPLVTMGAILGGHVRVGLEDNLYIAKGQLADSNAQMVAKVRRILEELGHDIATPDEARAILGTKGADQVAF</sequence>
<dbReference type="GO" id="GO:0043720">
    <property type="term" value="F:3-keto-5-aminohexanoate cleavage activity"/>
    <property type="evidence" value="ECO:0007669"/>
    <property type="project" value="InterPro"/>
</dbReference>
<evidence type="ECO:0000256" key="4">
    <source>
        <dbReference type="ARBA" id="ARBA00022833"/>
    </source>
</evidence>
<dbReference type="InterPro" id="IPR013785">
    <property type="entry name" value="Aldolase_TIM"/>
</dbReference>
<accession>A0A2R4M4M2</accession>
<dbReference type="Proteomes" id="UP000241447">
    <property type="component" value="Chromosome"/>
</dbReference>
<gene>
    <name evidence="5" type="ORF">DA792_14540</name>
</gene>
<evidence type="ECO:0000256" key="2">
    <source>
        <dbReference type="ARBA" id="ARBA00022679"/>
    </source>
</evidence>
<dbReference type="InterPro" id="IPR008567">
    <property type="entry name" value="BKACE"/>
</dbReference>
<dbReference type="AlphaFoldDB" id="A0A2R4M4M2"/>
<dbReference type="KEGG" id="cbak:DA792_14540"/>
<evidence type="ECO:0000313" key="5">
    <source>
        <dbReference type="EMBL" id="AVW92150.1"/>
    </source>
</evidence>
<organism evidence="5 6">
    <name type="scientific">Celeribacter baekdonensis</name>
    <dbReference type="NCBI Taxonomy" id="875171"/>
    <lineage>
        <taxon>Bacteria</taxon>
        <taxon>Pseudomonadati</taxon>
        <taxon>Pseudomonadota</taxon>
        <taxon>Alphaproteobacteria</taxon>
        <taxon>Rhodobacterales</taxon>
        <taxon>Roseobacteraceae</taxon>
        <taxon>Celeribacter</taxon>
    </lineage>
</organism>
<comment type="cofactor">
    <cofactor evidence="1">
        <name>Zn(2+)</name>
        <dbReference type="ChEBI" id="CHEBI:29105"/>
    </cofactor>
</comment>
<proteinExistence type="predicted"/>
<protein>
    <submittedName>
        <fullName evidence="5">3-keto-5-aminohexanoate cleavage protein</fullName>
    </submittedName>
</protein>
<name>A0A2R4M4M2_9RHOB</name>
<keyword evidence="2" id="KW-0808">Transferase</keyword>
<evidence type="ECO:0000313" key="6">
    <source>
        <dbReference type="Proteomes" id="UP000241447"/>
    </source>
</evidence>
<dbReference type="PANTHER" id="PTHR37418:SF2">
    <property type="entry name" value="3-KETO-5-AMINOHEXANOATE CLEAVAGE ENZYME"/>
    <property type="match status" value="1"/>
</dbReference>
<dbReference type="GO" id="GO:0046872">
    <property type="term" value="F:metal ion binding"/>
    <property type="evidence" value="ECO:0007669"/>
    <property type="project" value="UniProtKB-KW"/>
</dbReference>
<keyword evidence="4" id="KW-0862">Zinc</keyword>
<dbReference type="Gene3D" id="3.20.20.70">
    <property type="entry name" value="Aldolase class I"/>
    <property type="match status" value="1"/>
</dbReference>
<dbReference type="Pfam" id="PF05853">
    <property type="entry name" value="BKACE"/>
    <property type="match status" value="1"/>
</dbReference>
<dbReference type="RefSeq" id="WP_107720568.1">
    <property type="nucleotide sequence ID" value="NZ_CP028475.1"/>
</dbReference>
<dbReference type="PANTHER" id="PTHR37418">
    <property type="entry name" value="3-KETO-5-AMINOHEXANOATE CLEAVAGE ENZYME-RELATED"/>
    <property type="match status" value="1"/>
</dbReference>
<evidence type="ECO:0000256" key="1">
    <source>
        <dbReference type="ARBA" id="ARBA00001947"/>
    </source>
</evidence>
<evidence type="ECO:0000256" key="3">
    <source>
        <dbReference type="ARBA" id="ARBA00022723"/>
    </source>
</evidence>
<keyword evidence="3" id="KW-0479">Metal-binding</keyword>